<dbReference type="HOGENOM" id="CLU_2943253_0_0_1"/>
<evidence type="ECO:0000313" key="3">
    <source>
        <dbReference type="Proteomes" id="UP000054097"/>
    </source>
</evidence>
<reference evidence="3" key="2">
    <citation type="submission" date="2015-01" db="EMBL/GenBank/DDBJ databases">
        <title>Evolutionary Origins and Diversification of the Mycorrhizal Mutualists.</title>
        <authorList>
            <consortium name="DOE Joint Genome Institute"/>
            <consortium name="Mycorrhizal Genomics Consortium"/>
            <person name="Kohler A."/>
            <person name="Kuo A."/>
            <person name="Nagy L.G."/>
            <person name="Floudas D."/>
            <person name="Copeland A."/>
            <person name="Barry K.W."/>
            <person name="Cichocki N."/>
            <person name="Veneault-Fourrey C."/>
            <person name="LaButti K."/>
            <person name="Lindquist E.A."/>
            <person name="Lipzen A."/>
            <person name="Lundell T."/>
            <person name="Morin E."/>
            <person name="Murat C."/>
            <person name="Riley R."/>
            <person name="Ohm R."/>
            <person name="Sun H."/>
            <person name="Tunlid A."/>
            <person name="Henrissat B."/>
            <person name="Grigoriev I.V."/>
            <person name="Hibbett D.S."/>
            <person name="Martin F."/>
        </authorList>
    </citation>
    <scope>NUCLEOTIDE SEQUENCE [LARGE SCALE GENOMIC DNA]</scope>
    <source>
        <strain evidence="3">MAFF 305830</strain>
    </source>
</reference>
<accession>A0A0C3BQK3</accession>
<proteinExistence type="predicted"/>
<name>A0A0C3BQK3_SERVB</name>
<sequence length="60" mass="6421">MSETGQLAIVALSWFASISRGSLCARAEGNRTLVAVGFAVFPSPSSIEYPERCPQKCSNE</sequence>
<protein>
    <submittedName>
        <fullName evidence="2">Uncharacterized protein</fullName>
    </submittedName>
</protein>
<evidence type="ECO:0000313" key="1">
    <source>
        <dbReference type="EMBL" id="KIM33107.1"/>
    </source>
</evidence>
<reference evidence="2" key="3">
    <citation type="submission" date="2015-02" db="EMBL/GenBank/DDBJ databases">
        <title>Evolutionary Origins and Diversification of the Mycorrhizal Mutualists.</title>
        <authorList>
            <consortium name="DOE Joint Genome Institute"/>
            <consortium name="Mycorrhizal Genomics Consortium"/>
            <person name="Kohler A."/>
            <person name="Kuo A."/>
            <person name="Nagy L.G."/>
            <person name="Floudas D."/>
            <person name="Copeland A."/>
            <person name="Barry K.W."/>
            <person name="Cichocki N."/>
            <person name="Veneault-Fourrey C."/>
            <person name="LaButti K."/>
            <person name="Lindquist E.A."/>
            <person name="Lipzen A."/>
            <person name="Lundell T."/>
            <person name="Morin E."/>
            <person name="Murat C."/>
            <person name="Riley R."/>
            <person name="Ohm R."/>
            <person name="Sun H."/>
            <person name="Tunlid A."/>
            <person name="Henrissat B."/>
            <person name="Grigoriev I.V."/>
            <person name="Hibbett D.S."/>
            <person name="Martin F."/>
        </authorList>
    </citation>
    <scope>NUCLEOTIDE SEQUENCE</scope>
    <source>
        <strain evidence="2 3">MAFF 305830</strain>
    </source>
</reference>
<gene>
    <name evidence="2" type="ORF">M408DRAFT_325321</name>
    <name evidence="1" type="ORF">M408DRAFT_326756</name>
</gene>
<keyword evidence="3" id="KW-1185">Reference proteome</keyword>
<dbReference type="Proteomes" id="UP000054097">
    <property type="component" value="Unassembled WGS sequence"/>
</dbReference>
<reference evidence="2 3" key="1">
    <citation type="submission" date="2014-04" db="EMBL/GenBank/DDBJ databases">
        <authorList>
            <consortium name="DOE Joint Genome Institute"/>
            <person name="Kuo A."/>
            <person name="Zuccaro A."/>
            <person name="Kohler A."/>
            <person name="Nagy L.G."/>
            <person name="Floudas D."/>
            <person name="Copeland A."/>
            <person name="Barry K.W."/>
            <person name="Cichocki N."/>
            <person name="Veneault-Fourrey C."/>
            <person name="LaButti K."/>
            <person name="Lindquist E.A."/>
            <person name="Lipzen A."/>
            <person name="Lundell T."/>
            <person name="Morin E."/>
            <person name="Murat C."/>
            <person name="Sun H."/>
            <person name="Tunlid A."/>
            <person name="Henrissat B."/>
            <person name="Grigoriev I.V."/>
            <person name="Hibbett D.S."/>
            <person name="Martin F."/>
            <person name="Nordberg H.P."/>
            <person name="Cantor M.N."/>
            <person name="Hua S.X."/>
        </authorList>
    </citation>
    <scope>NUCLEOTIDE SEQUENCE [LARGE SCALE GENOMIC DNA]</scope>
    <source>
        <strain evidence="2 3">MAFF 305830</strain>
    </source>
</reference>
<dbReference type="EMBL" id="KN824279">
    <property type="protein sequence ID" value="KIM33107.1"/>
    <property type="molecule type" value="Genomic_DNA"/>
</dbReference>
<dbReference type="EMBL" id="KN824277">
    <property type="protein sequence ID" value="KIM33706.1"/>
    <property type="molecule type" value="Genomic_DNA"/>
</dbReference>
<dbReference type="AlphaFoldDB" id="A0A0C3BQK3"/>
<evidence type="ECO:0000313" key="2">
    <source>
        <dbReference type="EMBL" id="KIM33706.1"/>
    </source>
</evidence>
<organism evidence="2 3">
    <name type="scientific">Serendipita vermifera MAFF 305830</name>
    <dbReference type="NCBI Taxonomy" id="933852"/>
    <lineage>
        <taxon>Eukaryota</taxon>
        <taxon>Fungi</taxon>
        <taxon>Dikarya</taxon>
        <taxon>Basidiomycota</taxon>
        <taxon>Agaricomycotina</taxon>
        <taxon>Agaricomycetes</taxon>
        <taxon>Sebacinales</taxon>
        <taxon>Serendipitaceae</taxon>
        <taxon>Serendipita</taxon>
    </lineage>
</organism>